<dbReference type="EMBL" id="JBHULI010000001">
    <property type="protein sequence ID" value="MFD2530867.1"/>
    <property type="molecule type" value="Genomic_DNA"/>
</dbReference>
<feature type="transmembrane region" description="Helical" evidence="8">
    <location>
        <begin position="255"/>
        <end position="274"/>
    </location>
</feature>
<evidence type="ECO:0000256" key="6">
    <source>
        <dbReference type="ARBA" id="ARBA00022777"/>
    </source>
</evidence>
<dbReference type="Proteomes" id="UP001597460">
    <property type="component" value="Unassembled WGS sequence"/>
</dbReference>
<dbReference type="RefSeq" id="WP_390296831.1">
    <property type="nucleotide sequence ID" value="NZ_JBHULI010000001.1"/>
</dbReference>
<sequence length="490" mass="54351">MKNRNVEQLNKHAISISVSVILLIGCLSSWPVLGQSDPKVYSVSEALADADGDGSIDLLGQKVKISGRATVDNLVFNEQRLSVYIQDEVAGIQVFSGTLEADIQEGDSLIVEGTIQLYYDKPEIITDTVVVVDSPALVPAPKSLNTVINDPEKYLGMLTKGIGVVSQKNASSGYRGLKISVGDSAEQIIEVYISQSHAYKDEFNLELLSIGDEIEITGVVGKFVFQTRDMIINHIMPRTPDDIKTKGFPGKYFKYLIWGGVLSLFFVVGWIFVLRKEVRSRTKELSQALEEKEILMQEIHHRVKNNLAKISALLDLQIAAADHPAVEESLANSKSRINSMALIHDKLYQTQKYRYVRLDTYLKDLVTTIYDTFLHESEHVEVNFDLEPVEFSVDKTVVCGLMINELIVNAYKYAFGENEFGKLTIGLKKKAGSIILTVSDNGPGLPQDFEILVGKGLGSVLIKSFAEQLEAEMKVDSSEKGTTFTFVLKE</sequence>
<protein>
    <recommendedName>
        <fullName evidence="2">histidine kinase</fullName>
        <ecNumber evidence="2">2.7.13.3</ecNumber>
    </recommendedName>
</protein>
<dbReference type="InterPro" id="IPR004358">
    <property type="entry name" value="Sig_transdc_His_kin-like_C"/>
</dbReference>
<feature type="transmembrane region" description="Helical" evidence="8">
    <location>
        <begin position="12"/>
        <end position="33"/>
    </location>
</feature>
<dbReference type="Pfam" id="PF07568">
    <property type="entry name" value="HisKA_2"/>
    <property type="match status" value="1"/>
</dbReference>
<name>A0ABW5JH82_9BACT</name>
<dbReference type="InterPro" id="IPR011495">
    <property type="entry name" value="Sig_transdc_His_kin_sub2_dim/P"/>
</dbReference>
<dbReference type="InterPro" id="IPR036890">
    <property type="entry name" value="HATPase_C_sf"/>
</dbReference>
<evidence type="ECO:0000256" key="3">
    <source>
        <dbReference type="ARBA" id="ARBA00022553"/>
    </source>
</evidence>
<keyword evidence="7" id="KW-0067">ATP-binding</keyword>
<keyword evidence="5" id="KW-0547">Nucleotide-binding</keyword>
<dbReference type="Pfam" id="PF02518">
    <property type="entry name" value="HATPase_c"/>
    <property type="match status" value="1"/>
</dbReference>
<dbReference type="Gene3D" id="3.30.450.20">
    <property type="entry name" value="PAS domain"/>
    <property type="match status" value="1"/>
</dbReference>
<organism evidence="10 11">
    <name type="scientific">Gracilimonas halophila</name>
    <dbReference type="NCBI Taxonomy" id="1834464"/>
    <lineage>
        <taxon>Bacteria</taxon>
        <taxon>Pseudomonadati</taxon>
        <taxon>Balneolota</taxon>
        <taxon>Balneolia</taxon>
        <taxon>Balneolales</taxon>
        <taxon>Balneolaceae</taxon>
        <taxon>Gracilimonas</taxon>
    </lineage>
</organism>
<dbReference type="EC" id="2.7.13.3" evidence="2"/>
<comment type="catalytic activity">
    <reaction evidence="1">
        <text>ATP + protein L-histidine = ADP + protein N-phospho-L-histidine.</text>
        <dbReference type="EC" id="2.7.13.3"/>
    </reaction>
</comment>
<keyword evidence="8" id="KW-0472">Membrane</keyword>
<comment type="caution">
    <text evidence="10">The sequence shown here is derived from an EMBL/GenBank/DDBJ whole genome shotgun (WGS) entry which is preliminary data.</text>
</comment>
<dbReference type="InterPro" id="IPR003594">
    <property type="entry name" value="HATPase_dom"/>
</dbReference>
<evidence type="ECO:0000313" key="11">
    <source>
        <dbReference type="Proteomes" id="UP001597460"/>
    </source>
</evidence>
<dbReference type="PANTHER" id="PTHR41523">
    <property type="entry name" value="TWO-COMPONENT SYSTEM SENSOR PROTEIN"/>
    <property type="match status" value="1"/>
</dbReference>
<evidence type="ECO:0000313" key="10">
    <source>
        <dbReference type="EMBL" id="MFD2530867.1"/>
    </source>
</evidence>
<reference evidence="11" key="1">
    <citation type="journal article" date="2019" name="Int. J. Syst. Evol. Microbiol.">
        <title>The Global Catalogue of Microorganisms (GCM) 10K type strain sequencing project: providing services to taxonomists for standard genome sequencing and annotation.</title>
        <authorList>
            <consortium name="The Broad Institute Genomics Platform"/>
            <consortium name="The Broad Institute Genome Sequencing Center for Infectious Disease"/>
            <person name="Wu L."/>
            <person name="Ma J."/>
        </authorList>
    </citation>
    <scope>NUCLEOTIDE SEQUENCE [LARGE SCALE GENOMIC DNA]</scope>
    <source>
        <strain evidence="11">KCTC 52042</strain>
    </source>
</reference>
<keyword evidence="8" id="KW-1133">Transmembrane helix</keyword>
<keyword evidence="3" id="KW-0597">Phosphoprotein</keyword>
<keyword evidence="11" id="KW-1185">Reference proteome</keyword>
<evidence type="ECO:0000256" key="7">
    <source>
        <dbReference type="ARBA" id="ARBA00022840"/>
    </source>
</evidence>
<dbReference type="PRINTS" id="PR00344">
    <property type="entry name" value="BCTRLSENSOR"/>
</dbReference>
<dbReference type="SMART" id="SM00387">
    <property type="entry name" value="HATPase_c"/>
    <property type="match status" value="1"/>
</dbReference>
<keyword evidence="4" id="KW-0808">Transferase</keyword>
<evidence type="ECO:0000256" key="2">
    <source>
        <dbReference type="ARBA" id="ARBA00012438"/>
    </source>
</evidence>
<keyword evidence="8" id="KW-0812">Transmembrane</keyword>
<evidence type="ECO:0000259" key="9">
    <source>
        <dbReference type="PROSITE" id="PS50109"/>
    </source>
</evidence>
<accession>A0ABW5JH82</accession>
<dbReference type="InterPro" id="IPR005467">
    <property type="entry name" value="His_kinase_dom"/>
</dbReference>
<evidence type="ECO:0000256" key="8">
    <source>
        <dbReference type="SAM" id="Phobius"/>
    </source>
</evidence>
<dbReference type="PANTHER" id="PTHR41523:SF8">
    <property type="entry name" value="ETHYLENE RESPONSE SENSOR PROTEIN"/>
    <property type="match status" value="1"/>
</dbReference>
<dbReference type="Gene3D" id="3.30.565.10">
    <property type="entry name" value="Histidine kinase-like ATPase, C-terminal domain"/>
    <property type="match status" value="1"/>
</dbReference>
<evidence type="ECO:0000256" key="4">
    <source>
        <dbReference type="ARBA" id="ARBA00022679"/>
    </source>
</evidence>
<keyword evidence="6 10" id="KW-0418">Kinase</keyword>
<dbReference type="PROSITE" id="PS50109">
    <property type="entry name" value="HIS_KIN"/>
    <property type="match status" value="1"/>
</dbReference>
<evidence type="ECO:0000256" key="1">
    <source>
        <dbReference type="ARBA" id="ARBA00000085"/>
    </source>
</evidence>
<gene>
    <name evidence="10" type="ORF">ACFSVN_00225</name>
</gene>
<proteinExistence type="predicted"/>
<dbReference type="PROSITE" id="PS51257">
    <property type="entry name" value="PROKAR_LIPOPROTEIN"/>
    <property type="match status" value="1"/>
</dbReference>
<feature type="domain" description="Histidine kinase" evidence="9">
    <location>
        <begin position="298"/>
        <end position="490"/>
    </location>
</feature>
<dbReference type="SUPFAM" id="SSF55874">
    <property type="entry name" value="ATPase domain of HSP90 chaperone/DNA topoisomerase II/histidine kinase"/>
    <property type="match status" value="1"/>
</dbReference>
<dbReference type="GO" id="GO:0016301">
    <property type="term" value="F:kinase activity"/>
    <property type="evidence" value="ECO:0007669"/>
    <property type="project" value="UniProtKB-KW"/>
</dbReference>
<evidence type="ECO:0000256" key="5">
    <source>
        <dbReference type="ARBA" id="ARBA00022741"/>
    </source>
</evidence>